<proteinExistence type="predicted"/>
<sequence>MWKSVVLRTVDESVRPNSAQISPIPVILGSNDAEGSYNVAVLLRRVAVAQVPTTNVFRSASDYSIYHSDGILKVAVGPKN</sequence>
<protein>
    <submittedName>
        <fullName evidence="2">COesterase domain-containing protein</fullName>
    </submittedName>
</protein>
<dbReference type="Proteomes" id="UP000095287">
    <property type="component" value="Unplaced"/>
</dbReference>
<organism evidence="1 2">
    <name type="scientific">Steinernema glaseri</name>
    <dbReference type="NCBI Taxonomy" id="37863"/>
    <lineage>
        <taxon>Eukaryota</taxon>
        <taxon>Metazoa</taxon>
        <taxon>Ecdysozoa</taxon>
        <taxon>Nematoda</taxon>
        <taxon>Chromadorea</taxon>
        <taxon>Rhabditida</taxon>
        <taxon>Tylenchina</taxon>
        <taxon>Panagrolaimomorpha</taxon>
        <taxon>Strongyloidoidea</taxon>
        <taxon>Steinernematidae</taxon>
        <taxon>Steinernema</taxon>
    </lineage>
</organism>
<evidence type="ECO:0000313" key="1">
    <source>
        <dbReference type="Proteomes" id="UP000095287"/>
    </source>
</evidence>
<accession>A0A1I7Z5A4</accession>
<reference evidence="2" key="1">
    <citation type="submission" date="2016-11" db="UniProtKB">
        <authorList>
            <consortium name="WormBaseParasite"/>
        </authorList>
    </citation>
    <scope>IDENTIFICATION</scope>
</reference>
<name>A0A1I7Z5A4_9BILA</name>
<dbReference type="WBParaSite" id="L893_g22905.t1">
    <property type="protein sequence ID" value="L893_g22905.t1"/>
    <property type="gene ID" value="L893_g22905"/>
</dbReference>
<dbReference type="AlphaFoldDB" id="A0A1I7Z5A4"/>
<keyword evidence="1" id="KW-1185">Reference proteome</keyword>
<evidence type="ECO:0000313" key="2">
    <source>
        <dbReference type="WBParaSite" id="L893_g22905.t1"/>
    </source>
</evidence>